<dbReference type="STRING" id="1742973.COMA2_90046"/>
<dbReference type="Proteomes" id="UP000198736">
    <property type="component" value="Unassembled WGS sequence"/>
</dbReference>
<organism evidence="2 3">
    <name type="scientific">Candidatus Nitrospira nitrificans</name>
    <dbReference type="NCBI Taxonomy" id="1742973"/>
    <lineage>
        <taxon>Bacteria</taxon>
        <taxon>Pseudomonadati</taxon>
        <taxon>Nitrospirota</taxon>
        <taxon>Nitrospiria</taxon>
        <taxon>Nitrospirales</taxon>
        <taxon>Nitrospiraceae</taxon>
        <taxon>Nitrospira</taxon>
    </lineage>
</organism>
<evidence type="ECO:0008006" key="4">
    <source>
        <dbReference type="Google" id="ProtNLM"/>
    </source>
</evidence>
<gene>
    <name evidence="2" type="ORF">COMA2_90046</name>
</gene>
<accession>A0A0S4LV86</accession>
<name>A0A0S4LV86_9BACT</name>
<feature type="signal peptide" evidence="1">
    <location>
        <begin position="1"/>
        <end position="23"/>
    </location>
</feature>
<dbReference type="RefSeq" id="WP_090902277.1">
    <property type="nucleotide sequence ID" value="NZ_CZPZ01000036.1"/>
</dbReference>
<keyword evidence="1" id="KW-0732">Signal</keyword>
<evidence type="ECO:0000313" key="2">
    <source>
        <dbReference type="EMBL" id="CUS39867.1"/>
    </source>
</evidence>
<dbReference type="PROSITE" id="PS51257">
    <property type="entry name" value="PROKAR_LIPOPROTEIN"/>
    <property type="match status" value="1"/>
</dbReference>
<dbReference type="EMBL" id="CZPZ01000036">
    <property type="protein sequence ID" value="CUS39867.1"/>
    <property type="molecule type" value="Genomic_DNA"/>
</dbReference>
<keyword evidence="3" id="KW-1185">Reference proteome</keyword>
<evidence type="ECO:0000256" key="1">
    <source>
        <dbReference type="SAM" id="SignalP"/>
    </source>
</evidence>
<feature type="chain" id="PRO_5006624280" description="DUF4168 domain-containing protein" evidence="1">
    <location>
        <begin position="24"/>
        <end position="135"/>
    </location>
</feature>
<sequence>MNLGCRAITILLGLLLFAGMACAAEPAEVEKFVNARIEIGEMMTNYFKGGAGYGEGQRPSQEHMQKMGADINAKLTALLAKHDLTLDEYRARSSDVFADDAAVKRYLGEHPDLKQRYEALPLDRMGRGGSTGRGY</sequence>
<reference evidence="3" key="1">
    <citation type="submission" date="2015-10" db="EMBL/GenBank/DDBJ databases">
        <authorList>
            <person name="Luecker S."/>
            <person name="Luecker S."/>
        </authorList>
    </citation>
    <scope>NUCLEOTIDE SEQUENCE [LARGE SCALE GENOMIC DNA]</scope>
</reference>
<dbReference type="OrthoDB" id="9791487at2"/>
<dbReference type="AlphaFoldDB" id="A0A0S4LV86"/>
<protein>
    <recommendedName>
        <fullName evidence="4">DUF4168 domain-containing protein</fullName>
    </recommendedName>
</protein>
<evidence type="ECO:0000313" key="3">
    <source>
        <dbReference type="Proteomes" id="UP000198736"/>
    </source>
</evidence>
<proteinExistence type="predicted"/>